<protein>
    <submittedName>
        <fullName evidence="4">Ankyrin repeat-containing domain protein</fullName>
    </submittedName>
</protein>
<evidence type="ECO:0000313" key="4">
    <source>
        <dbReference type="EMBL" id="RUP51694.1"/>
    </source>
</evidence>
<organism evidence="4 5">
    <name type="scientific">Jimgerdemannia flammicorona</name>
    <dbReference type="NCBI Taxonomy" id="994334"/>
    <lineage>
        <taxon>Eukaryota</taxon>
        <taxon>Fungi</taxon>
        <taxon>Fungi incertae sedis</taxon>
        <taxon>Mucoromycota</taxon>
        <taxon>Mucoromycotina</taxon>
        <taxon>Endogonomycetes</taxon>
        <taxon>Endogonales</taxon>
        <taxon>Endogonaceae</taxon>
        <taxon>Jimgerdemannia</taxon>
    </lineage>
</organism>
<dbReference type="GO" id="GO:0005737">
    <property type="term" value="C:cytoplasm"/>
    <property type="evidence" value="ECO:0007669"/>
    <property type="project" value="TreeGrafter"/>
</dbReference>
<name>A0A433DLE2_9FUNG</name>
<reference evidence="4 5" key="1">
    <citation type="journal article" date="2018" name="New Phytol.">
        <title>Phylogenomics of Endogonaceae and evolution of mycorrhizas within Mucoromycota.</title>
        <authorList>
            <person name="Chang Y."/>
            <person name="Desiro A."/>
            <person name="Na H."/>
            <person name="Sandor L."/>
            <person name="Lipzen A."/>
            <person name="Clum A."/>
            <person name="Barry K."/>
            <person name="Grigoriev I.V."/>
            <person name="Martin F.M."/>
            <person name="Stajich J.E."/>
            <person name="Smith M.E."/>
            <person name="Bonito G."/>
            <person name="Spatafora J.W."/>
        </authorList>
    </citation>
    <scope>NUCLEOTIDE SEQUENCE [LARGE SCALE GENOMIC DNA]</scope>
    <source>
        <strain evidence="4 5">GMNB39</strain>
    </source>
</reference>
<evidence type="ECO:0000256" key="3">
    <source>
        <dbReference type="PROSITE-ProRule" id="PRU00023"/>
    </source>
</evidence>
<dbReference type="PRINTS" id="PR01415">
    <property type="entry name" value="ANKYRIN"/>
</dbReference>
<dbReference type="PANTHER" id="PTHR24198:SF165">
    <property type="entry name" value="ANKYRIN REPEAT-CONTAINING PROTEIN-RELATED"/>
    <property type="match status" value="1"/>
</dbReference>
<dbReference type="Pfam" id="PF12796">
    <property type="entry name" value="Ank_2"/>
    <property type="match status" value="2"/>
</dbReference>
<keyword evidence="1" id="KW-0677">Repeat</keyword>
<dbReference type="Proteomes" id="UP000268093">
    <property type="component" value="Unassembled WGS sequence"/>
</dbReference>
<feature type="repeat" description="ANK" evidence="3">
    <location>
        <begin position="251"/>
        <end position="283"/>
    </location>
</feature>
<feature type="repeat" description="ANK" evidence="3">
    <location>
        <begin position="127"/>
        <end position="159"/>
    </location>
</feature>
<accession>A0A433DLE2</accession>
<gene>
    <name evidence="4" type="ORF">BC936DRAFT_146506</name>
</gene>
<dbReference type="SMART" id="SM00248">
    <property type="entry name" value="ANK"/>
    <property type="match status" value="7"/>
</dbReference>
<dbReference type="AlphaFoldDB" id="A0A433DLE2"/>
<dbReference type="InterPro" id="IPR002110">
    <property type="entry name" value="Ankyrin_rpt"/>
</dbReference>
<keyword evidence="2 3" id="KW-0040">ANK repeat</keyword>
<keyword evidence="5" id="KW-1185">Reference proteome</keyword>
<sequence>MSSAQSPAEEHPNIDVENIYYSGIEVTGDGNVLEDKFNLILNDIEEVKFTKHLEGTEPEIRLNVIATFLGFNTDRSNWQVQVNSGIWRNHVPVNILLHVSVEMGYVDVMKILINDGPLKADVNSDWQDLTPFLRAVKSGSVDCVQYLVEHGAKVQAKTPEGLTSLHIAALYGQAEVIRMMVLSANTYHVDVNAKAGMTPYSEWTPTHCAASKGHRLAVQVLQEFGALLDLKAFTRTRVEQTQNNVKTYSLAWFTPLHLAAANGYSETVAYLLKNGADVNTQSVTKRTPLHLAAIEGFTKAAEELLKSDRIKINAMDKYWLTPLDVAIRNKRNEMTIVLRKAGGLEL</sequence>
<comment type="caution">
    <text evidence="4">The sequence shown here is derived from an EMBL/GenBank/DDBJ whole genome shotgun (WGS) entry which is preliminary data.</text>
</comment>
<dbReference type="OrthoDB" id="194358at2759"/>
<feature type="repeat" description="ANK" evidence="3">
    <location>
        <begin position="160"/>
        <end position="181"/>
    </location>
</feature>
<dbReference type="InterPro" id="IPR036770">
    <property type="entry name" value="Ankyrin_rpt-contain_sf"/>
</dbReference>
<dbReference type="Pfam" id="PF00023">
    <property type="entry name" value="Ank"/>
    <property type="match status" value="1"/>
</dbReference>
<proteinExistence type="predicted"/>
<dbReference type="EMBL" id="RBNI01000535">
    <property type="protein sequence ID" value="RUP51694.1"/>
    <property type="molecule type" value="Genomic_DNA"/>
</dbReference>
<dbReference type="SUPFAM" id="SSF48403">
    <property type="entry name" value="Ankyrin repeat"/>
    <property type="match status" value="1"/>
</dbReference>
<evidence type="ECO:0000256" key="1">
    <source>
        <dbReference type="ARBA" id="ARBA00022737"/>
    </source>
</evidence>
<dbReference type="PANTHER" id="PTHR24198">
    <property type="entry name" value="ANKYRIN REPEAT AND PROTEIN KINASE DOMAIN-CONTAINING PROTEIN"/>
    <property type="match status" value="1"/>
</dbReference>
<dbReference type="Gene3D" id="1.25.40.20">
    <property type="entry name" value="Ankyrin repeat-containing domain"/>
    <property type="match status" value="3"/>
</dbReference>
<dbReference type="PROSITE" id="PS50297">
    <property type="entry name" value="ANK_REP_REGION"/>
    <property type="match status" value="3"/>
</dbReference>
<evidence type="ECO:0000313" key="5">
    <source>
        <dbReference type="Proteomes" id="UP000268093"/>
    </source>
</evidence>
<evidence type="ECO:0000256" key="2">
    <source>
        <dbReference type="ARBA" id="ARBA00023043"/>
    </source>
</evidence>
<dbReference type="PROSITE" id="PS50088">
    <property type="entry name" value="ANK_REPEAT"/>
    <property type="match status" value="3"/>
</dbReference>